<comment type="caution">
    <text evidence="2">The sequence shown here is derived from an EMBL/GenBank/DDBJ whole genome shotgun (WGS) entry which is preliminary data.</text>
</comment>
<feature type="chain" id="PRO_5016456561" description="Hydrophobin" evidence="1">
    <location>
        <begin position="16"/>
        <end position="120"/>
    </location>
</feature>
<dbReference type="VEuPathDB" id="FungiDB:BO70DRAFT_366068"/>
<accession>A0A317V8K2</accession>
<gene>
    <name evidence="2" type="ORF">BO70DRAFT_366068</name>
</gene>
<evidence type="ECO:0000313" key="2">
    <source>
        <dbReference type="EMBL" id="PWY68400.1"/>
    </source>
</evidence>
<dbReference type="GeneID" id="37066471"/>
<evidence type="ECO:0000313" key="3">
    <source>
        <dbReference type="Proteomes" id="UP000247233"/>
    </source>
</evidence>
<keyword evidence="3" id="KW-1185">Reference proteome</keyword>
<dbReference type="OrthoDB" id="10457870at2759"/>
<reference evidence="2 3" key="1">
    <citation type="submission" date="2016-12" db="EMBL/GenBank/DDBJ databases">
        <title>The genomes of Aspergillus section Nigri reveals drivers in fungal speciation.</title>
        <authorList>
            <consortium name="DOE Joint Genome Institute"/>
            <person name="Vesth T.C."/>
            <person name="Nybo J."/>
            <person name="Theobald S."/>
            <person name="Brandl J."/>
            <person name="Frisvad J.C."/>
            <person name="Nielsen K.F."/>
            <person name="Lyhne E.K."/>
            <person name="Kogle M.E."/>
            <person name="Kuo A."/>
            <person name="Riley R."/>
            <person name="Clum A."/>
            <person name="Nolan M."/>
            <person name="Lipzen A."/>
            <person name="Salamov A."/>
            <person name="Henrissat B."/>
            <person name="Wiebenga A."/>
            <person name="De Vries R.P."/>
            <person name="Grigoriev I.V."/>
            <person name="Mortensen U.H."/>
            <person name="Andersen M.R."/>
            <person name="Baker S.E."/>
        </authorList>
    </citation>
    <scope>NUCLEOTIDE SEQUENCE [LARGE SCALE GENOMIC DNA]</scope>
    <source>
        <strain evidence="2 3">CBS 117.55</strain>
    </source>
</reference>
<evidence type="ECO:0000256" key="1">
    <source>
        <dbReference type="SAM" id="SignalP"/>
    </source>
</evidence>
<dbReference type="Proteomes" id="UP000247233">
    <property type="component" value="Unassembled WGS sequence"/>
</dbReference>
<dbReference type="RefSeq" id="XP_025395209.1">
    <property type="nucleotide sequence ID" value="XM_025544234.1"/>
</dbReference>
<name>A0A317V8K2_9EURO</name>
<keyword evidence="1" id="KW-0732">Signal</keyword>
<organism evidence="2 3">
    <name type="scientific">Aspergillus heteromorphus CBS 117.55</name>
    <dbReference type="NCBI Taxonomy" id="1448321"/>
    <lineage>
        <taxon>Eukaryota</taxon>
        <taxon>Fungi</taxon>
        <taxon>Dikarya</taxon>
        <taxon>Ascomycota</taxon>
        <taxon>Pezizomycotina</taxon>
        <taxon>Eurotiomycetes</taxon>
        <taxon>Eurotiomycetidae</taxon>
        <taxon>Eurotiales</taxon>
        <taxon>Aspergillaceae</taxon>
        <taxon>Aspergillus</taxon>
        <taxon>Aspergillus subgen. Circumdati</taxon>
    </lineage>
</organism>
<evidence type="ECO:0008006" key="4">
    <source>
        <dbReference type="Google" id="ProtNLM"/>
    </source>
</evidence>
<proteinExistence type="predicted"/>
<sequence length="120" mass="12501">MKFIAIAALVATAMAGYPGSYSYDSKSDNTKITQTSAQNTCGSNTVMCCKGFNQDHGLTPAQEDDFWGKMGHRGDGKLQGGSGCSPCGEQKNEGIACCNGNKNSGLDLIPCVAIGEINIL</sequence>
<dbReference type="EMBL" id="MSFL01000036">
    <property type="protein sequence ID" value="PWY68400.1"/>
    <property type="molecule type" value="Genomic_DNA"/>
</dbReference>
<dbReference type="AlphaFoldDB" id="A0A317V8K2"/>
<feature type="signal peptide" evidence="1">
    <location>
        <begin position="1"/>
        <end position="15"/>
    </location>
</feature>
<protein>
    <recommendedName>
        <fullName evidence="4">Hydrophobin</fullName>
    </recommendedName>
</protein>